<name>A0A1G8Y0T2_9FLAO</name>
<reference evidence="3 4" key="1">
    <citation type="submission" date="2016-10" db="EMBL/GenBank/DDBJ databases">
        <authorList>
            <person name="de Groot N.N."/>
        </authorList>
    </citation>
    <scope>NUCLEOTIDE SEQUENCE [LARGE SCALE GENOMIC DNA]</scope>
    <source>
        <strain evidence="3 4">CGMCC 1.10076</strain>
    </source>
</reference>
<evidence type="ECO:0000313" key="4">
    <source>
        <dbReference type="Proteomes" id="UP000199580"/>
    </source>
</evidence>
<dbReference type="SMART" id="SM00710">
    <property type="entry name" value="PbH1"/>
    <property type="match status" value="7"/>
</dbReference>
<feature type="signal peptide" evidence="1">
    <location>
        <begin position="1"/>
        <end position="21"/>
    </location>
</feature>
<feature type="chain" id="PRO_5011712966" description="PKD domain-containing protein" evidence="1">
    <location>
        <begin position="22"/>
        <end position="2403"/>
    </location>
</feature>
<feature type="domain" description="PKD" evidence="2">
    <location>
        <begin position="1715"/>
        <end position="1784"/>
    </location>
</feature>
<organism evidence="3 4">
    <name type="scientific">Flavobacterium noncentrifugens</name>
    <dbReference type="NCBI Taxonomy" id="1128970"/>
    <lineage>
        <taxon>Bacteria</taxon>
        <taxon>Pseudomonadati</taxon>
        <taxon>Bacteroidota</taxon>
        <taxon>Flavobacteriia</taxon>
        <taxon>Flavobacteriales</taxon>
        <taxon>Flavobacteriaceae</taxon>
        <taxon>Flavobacterium</taxon>
    </lineage>
</organism>
<dbReference type="Proteomes" id="UP000199580">
    <property type="component" value="Unassembled WGS sequence"/>
</dbReference>
<accession>A0A1G8Y0T2</accession>
<dbReference type="InterPro" id="IPR011050">
    <property type="entry name" value="Pectin_lyase_fold/virulence"/>
</dbReference>
<evidence type="ECO:0000313" key="3">
    <source>
        <dbReference type="EMBL" id="SDJ96403.1"/>
    </source>
</evidence>
<dbReference type="RefSeq" id="WP_091395058.1">
    <property type="nucleotide sequence ID" value="NZ_BKAI01000011.1"/>
</dbReference>
<dbReference type="PROSITE" id="PS50093">
    <property type="entry name" value="PKD"/>
    <property type="match status" value="1"/>
</dbReference>
<dbReference type="Gene3D" id="2.60.40.10">
    <property type="entry name" value="Immunoglobulins"/>
    <property type="match status" value="1"/>
</dbReference>
<sequence length="2403" mass="249536">MKKILLFLCMLSLPVTGFSQALSGTYVVGASQAFPFNTLTNAVTRINTVGVSGPVLFLLDNTEYSNASGEVFPIKISQFSGTGTVNTLRIKPNTGKNVTIISNPNGSGYLGVPAAIQLDGADNIVIDGSNTTGGTTRNLTITNNDNISYLARTAVWIGSNGSNGATNISISNTKIRMANRNQEQLLFSGIYSGSNSLGTNNTINVAAATAPNAQLAVTNNEFINVRQGIYINGNSAAALQTTDVQVVANVLGSTTDNEKPSRAIYLSNISLFNITDNTISGVLNNNYSNPNLSAIEIENAAGYTIKRNTLSDIRLTTNAMVGYAMWIKGTNSNGVISENKVSNVKNTGYGIMRALSLEMDAANASGMLLANNFLSDIASNGTTTNTAHGIYIGSGRNIRVYFNTVSMAAAQTGASAALYVNGGSELDVRNNIFLNSSHTGTRYALYSAVAASAYTFIDYNDYYSQPVGFLGSDRASLANWKTATGKDANSVYILPVFTSATDLHLPAASNTTLDNLGTPLAAITTDIDGSTRSTTQPDMGADEFFVAPVLAAQPATQASAVNFTNTTDSGFTVNWTNGNGAKRLLLIRSGSAVNAPPVDGISYNAAAAFGNGSQIGTGNYVVYSGTGNSVIATGLAAATVYHVAVYEFNGAAGTENYLTTTAATGNRTTLNASYGWQITSQNTVNTITFDATVAGVNTGVFQGSGISAVPASGMLDSNGWSATGFVDGTIPFSGTNDNGGFGRGASAGGVSDGGIYAFSTSANNAALGIQPATGDFGPGSVSLRFQNQTGAAITSLSIGYKVYIYNDQAASSSFNFSHSADNAAYTNIPQLNVISAEAADAAPGWKASYRVVTITGLNIAANNYYYLRWSGAVVSGTADFDEFALDDIMLSANPSTNYAAFNGIADDFVLHGNTSLSGDTTVQTNLTVSSGKLAIGSNTLTLGGTVTNTIAGGLKGSAVSNITINGSSSPSLSFDQTTIGTTNLVNNFTVSFAAPKTVSLLNPVVVNGALSVALDQILNMGANALTGSLATISINGTLRTQNTTALAIPSGKSWAGNGTVVYDALSAVQTAVSGTYNNLTVASTGGAVAGGAISVNGNLDLPQNNPSASMGSLSMGSYVLTMGANAANTGVGDVTGITTRTTIAANTLYTFGHPNVSILFPNVGTLPTTMSLKTAIGTAPSWRSGAVNRIYDFTQTGGSGTKAVIKSHYLDSELNGNDENRLVDYAHIFSSNTTLEQGRSNFNTDENWIELTNVNVGVYFVGSFGAVNLTFDESMAGSLTWNGSVSDSWTTAANWTPNATPSDNTAVVVPDAATTPNDPLLNPANLLGSLHIEQDGILNAPDNSQLTINLGPGAWINTGTFNTGAGSSRVIFTNADATMAGATNFNNITINSGASVRPLTGNVMRIAGNFSLLGSFPAGSIDNTVVYSGTGQAIAIPTGTLAAYHNLTITGSGAVFPTSLNVAGNLVLDSAVDFANKTLVMNGSDLQTIGGNTAPVFNNLTINNTGGEIALAKNTTVSGTLNLLAGNLVIGNNDLTLGANAVTGTFGVTKMIVADGAGVVKRPFTATGSYLFPIGEKTSNPAYSPITVAVTSGTFSNAFVSVSVTDAIHPDNHSLQNYISRYWTVRETGITGAIATITANYITPELLTPASSMVAAQLTGIFDVQTNPWMKYQALSGLTLTAANAPLTNQPSFFTGIKGGDFTAQVAGAGTFCGNEEVKLTASVTGGDAPYTYNWSAGLGTEASATPPTTVVGTTPYTVTVKDANGISATANANVTITPAAATGVSSANQTVCFGYAPSDITISGYTGQIAYWQRSDNPDFTNPITINTIVGTLTGADAGAVTTNTYFRAAISSGVCPVVFSNAVEIIVKSTIWNGSSWSNGAPDSSTSAVITANYNMPAAIHACSLTVVNGAVVTIPSEAHVTLNGAVIVNGGSLTFANNANLTQLTNESNFGNIVVQRSSTPLFRLDYTMWGSPVTGSENLHNFSPQTTDNRFYILNTGTGLFAATDPFATTFGKGAGYLIRMPNNHIAYTATATALPWMGQFVGIPVNGPVALPLDISGQRFNLVSNPYPSLLDADAFLDGNQENIEGTVYFWRRRNNAPVAGELTSAYYATYTKAGGIGVEPIATASDTSEIPNGLIQIGQGFLVKALAAPATGTLSFGNEMRSDATNEGQFFKLQDTPQRSRIWLNLTNSDGAFGQTLLAYMEGAENGVDRTDGKYMNDGTLSFSSYLDGTEYIIQGRAPFVASDVVAMNFKTPSDGNYTIAIDHTDGIFTGQQDIFLRDKRTAATQNLKVGAYTFASEAGNFNDRFEIFYDNTLAVNDPVAGNGGIIAYRQNGAIVINSGKALMDAVKVFDIRGRLLFQKSGIHDAEERLDAAGPLQVLILRIAMENGTTVTKKIIN</sequence>
<dbReference type="STRING" id="1128970.SAMN04487935_2145"/>
<dbReference type="InterPro" id="IPR000601">
    <property type="entry name" value="PKD_dom"/>
</dbReference>
<dbReference type="InterPro" id="IPR013783">
    <property type="entry name" value="Ig-like_fold"/>
</dbReference>
<proteinExistence type="predicted"/>
<dbReference type="SUPFAM" id="SSF51126">
    <property type="entry name" value="Pectin lyase-like"/>
    <property type="match status" value="1"/>
</dbReference>
<gene>
    <name evidence="3" type="ORF">SAMN04487935_2145</name>
</gene>
<keyword evidence="4" id="KW-1185">Reference proteome</keyword>
<dbReference type="InterPro" id="IPR006626">
    <property type="entry name" value="PbH1"/>
</dbReference>
<protein>
    <recommendedName>
        <fullName evidence="2">PKD domain-containing protein</fullName>
    </recommendedName>
</protein>
<dbReference type="OrthoDB" id="1652165at2"/>
<dbReference type="EMBL" id="FNEZ01000003">
    <property type="protein sequence ID" value="SDJ96403.1"/>
    <property type="molecule type" value="Genomic_DNA"/>
</dbReference>
<evidence type="ECO:0000259" key="2">
    <source>
        <dbReference type="PROSITE" id="PS50093"/>
    </source>
</evidence>
<evidence type="ECO:0000256" key="1">
    <source>
        <dbReference type="SAM" id="SignalP"/>
    </source>
</evidence>
<keyword evidence="1" id="KW-0732">Signal</keyword>